<accession>A0A1H9FKQ4</accession>
<reference evidence="2 3" key="1">
    <citation type="submission" date="2016-10" db="EMBL/GenBank/DDBJ databases">
        <authorList>
            <person name="de Groot N.N."/>
        </authorList>
    </citation>
    <scope>NUCLEOTIDE SEQUENCE [LARGE SCALE GENOMIC DNA]</scope>
    <source>
        <strain evidence="2 3">Nm9</strain>
    </source>
</reference>
<evidence type="ECO:0000313" key="2">
    <source>
        <dbReference type="EMBL" id="SEQ38492.1"/>
    </source>
</evidence>
<gene>
    <name evidence="2" type="ORF">SAMN05421510_104511</name>
</gene>
<dbReference type="OrthoDB" id="8550087at2"/>
<dbReference type="Proteomes" id="UP000181998">
    <property type="component" value="Unassembled WGS sequence"/>
</dbReference>
<dbReference type="STRING" id="44577.ATY38_09365"/>
<dbReference type="AlphaFoldDB" id="A0A1H9FKQ4"/>
<organism evidence="2 3">
    <name type="scientific">Nitrosomonas ureae</name>
    <dbReference type="NCBI Taxonomy" id="44577"/>
    <lineage>
        <taxon>Bacteria</taxon>
        <taxon>Pseudomonadati</taxon>
        <taxon>Pseudomonadota</taxon>
        <taxon>Betaproteobacteria</taxon>
        <taxon>Nitrosomonadales</taxon>
        <taxon>Nitrosomonadaceae</taxon>
        <taxon>Nitrosomonas</taxon>
    </lineage>
</organism>
<evidence type="ECO:0000256" key="1">
    <source>
        <dbReference type="SAM" id="MobiDB-lite"/>
    </source>
</evidence>
<protein>
    <submittedName>
        <fullName evidence="2">Uncharacterized protein</fullName>
    </submittedName>
</protein>
<sequence>MYKNILAYELTLFALLMLPSTIIATNVSKNPSAEKVPLELQRDQSQQPTPQRMKRVKFAEELPDELKKIRLIHSGIRGGV</sequence>
<feature type="region of interest" description="Disordered" evidence="1">
    <location>
        <begin position="32"/>
        <end position="53"/>
    </location>
</feature>
<proteinExistence type="predicted"/>
<dbReference type="EMBL" id="FOFX01000045">
    <property type="protein sequence ID" value="SEQ38492.1"/>
    <property type="molecule type" value="Genomic_DNA"/>
</dbReference>
<name>A0A1H9FKQ4_9PROT</name>
<evidence type="ECO:0000313" key="3">
    <source>
        <dbReference type="Proteomes" id="UP000181998"/>
    </source>
</evidence>